<keyword evidence="2" id="KW-1185">Reference proteome</keyword>
<proteinExistence type="predicted"/>
<reference evidence="2" key="1">
    <citation type="journal article" date="2019" name="Int. J. Syst. Evol. Microbiol.">
        <title>The Global Catalogue of Microorganisms (GCM) 10K type strain sequencing project: providing services to taxonomists for standard genome sequencing and annotation.</title>
        <authorList>
            <consortium name="The Broad Institute Genomics Platform"/>
            <consortium name="The Broad Institute Genome Sequencing Center for Infectious Disease"/>
            <person name="Wu L."/>
            <person name="Ma J."/>
        </authorList>
    </citation>
    <scope>NUCLEOTIDE SEQUENCE [LARGE SCALE GENOMIC DNA]</scope>
    <source>
        <strain evidence="2">KCTC 42443</strain>
    </source>
</reference>
<comment type="caution">
    <text evidence="1">The sequence shown here is derived from an EMBL/GenBank/DDBJ whole genome shotgun (WGS) entry which is preliminary data.</text>
</comment>
<protein>
    <recommendedName>
        <fullName evidence="3">Dihydroorotate dehydrogenase</fullName>
    </recommendedName>
</protein>
<organism evidence="1 2">
    <name type="scientific">Aliiroseovarius zhejiangensis</name>
    <dbReference type="NCBI Taxonomy" id="1632025"/>
    <lineage>
        <taxon>Bacteria</taxon>
        <taxon>Pseudomonadati</taxon>
        <taxon>Pseudomonadota</taxon>
        <taxon>Alphaproteobacteria</taxon>
        <taxon>Rhodobacterales</taxon>
        <taxon>Paracoccaceae</taxon>
        <taxon>Aliiroseovarius</taxon>
    </lineage>
</organism>
<evidence type="ECO:0000313" key="2">
    <source>
        <dbReference type="Proteomes" id="UP000609802"/>
    </source>
</evidence>
<sequence length="156" mass="16532">MAKTDRKKTDGIKQNDMLDDRALQAFFDAARDDTITPSDALMTAILDDAAAEQPQPAMSAVAPPPDLALATARDLRRARGVWADLKAMIGGWPALAGMATATLAGVWIGFSAPIQLEQWSGGLILSGDYTTTEATFALEDMAPSYLGTGLLMEDEG</sequence>
<dbReference type="RefSeq" id="WP_191285596.1">
    <property type="nucleotide sequence ID" value="NZ_BNCH01000002.1"/>
</dbReference>
<name>A0ABQ3IWQ7_9RHOB</name>
<dbReference type="Proteomes" id="UP000609802">
    <property type="component" value="Unassembled WGS sequence"/>
</dbReference>
<gene>
    <name evidence="1" type="ORF">GCM10016455_12200</name>
</gene>
<dbReference type="EMBL" id="BNCH01000002">
    <property type="protein sequence ID" value="GHE93581.1"/>
    <property type="molecule type" value="Genomic_DNA"/>
</dbReference>
<accession>A0ABQ3IWQ7</accession>
<evidence type="ECO:0008006" key="3">
    <source>
        <dbReference type="Google" id="ProtNLM"/>
    </source>
</evidence>
<evidence type="ECO:0000313" key="1">
    <source>
        <dbReference type="EMBL" id="GHE93581.1"/>
    </source>
</evidence>